<evidence type="ECO:0000313" key="2">
    <source>
        <dbReference type="EMBL" id="PNI34623.1"/>
    </source>
</evidence>
<sequence length="113" mass="12097">MSSNSDTGDLQESLKHGLTPIDNTENTGTRKMREKHTTISHLFRRAEPPRCAGKESFPAAPRSSGSASGAAARARSGRRRGLRAHGGRALGGSRPRGRSWAPAARSPSWPLPK</sequence>
<proteinExistence type="predicted"/>
<dbReference type="EMBL" id="NBAG03000368">
    <property type="protein sequence ID" value="PNI34623.1"/>
    <property type="molecule type" value="Genomic_DNA"/>
</dbReference>
<comment type="caution">
    <text evidence="2">The sequence shown here is derived from an EMBL/GenBank/DDBJ whole genome shotgun (WGS) entry which is preliminary data.</text>
</comment>
<evidence type="ECO:0000256" key="1">
    <source>
        <dbReference type="SAM" id="MobiDB-lite"/>
    </source>
</evidence>
<feature type="compositionally biased region" description="Polar residues" evidence="1">
    <location>
        <begin position="1"/>
        <end position="10"/>
    </location>
</feature>
<feature type="region of interest" description="Disordered" evidence="1">
    <location>
        <begin position="1"/>
        <end position="113"/>
    </location>
</feature>
<name>A0A2J8KHX3_PANTR</name>
<feature type="compositionally biased region" description="Basic residues" evidence="1">
    <location>
        <begin position="75"/>
        <end position="86"/>
    </location>
</feature>
<evidence type="ECO:0000313" key="3">
    <source>
        <dbReference type="Proteomes" id="UP000236370"/>
    </source>
</evidence>
<organism evidence="2 3">
    <name type="scientific">Pan troglodytes</name>
    <name type="common">Chimpanzee</name>
    <dbReference type="NCBI Taxonomy" id="9598"/>
    <lineage>
        <taxon>Eukaryota</taxon>
        <taxon>Metazoa</taxon>
        <taxon>Chordata</taxon>
        <taxon>Craniata</taxon>
        <taxon>Vertebrata</taxon>
        <taxon>Euteleostomi</taxon>
        <taxon>Mammalia</taxon>
        <taxon>Eutheria</taxon>
        <taxon>Euarchontoglires</taxon>
        <taxon>Primates</taxon>
        <taxon>Haplorrhini</taxon>
        <taxon>Catarrhini</taxon>
        <taxon>Hominidae</taxon>
        <taxon>Pan</taxon>
    </lineage>
</organism>
<gene>
    <name evidence="2" type="ORF">CK820_G0038743</name>
</gene>
<reference evidence="2 3" key="1">
    <citation type="submission" date="2017-12" db="EMBL/GenBank/DDBJ databases">
        <title>High-resolution comparative analysis of great ape genomes.</title>
        <authorList>
            <person name="Pollen A."/>
            <person name="Hastie A."/>
            <person name="Hormozdiari F."/>
            <person name="Dougherty M."/>
            <person name="Liu R."/>
            <person name="Chaisson M."/>
            <person name="Hoppe E."/>
            <person name="Hill C."/>
            <person name="Pang A."/>
            <person name="Hillier L."/>
            <person name="Baker C."/>
            <person name="Armstrong J."/>
            <person name="Shendure J."/>
            <person name="Paten B."/>
            <person name="Wilson R."/>
            <person name="Chao H."/>
            <person name="Schneider V."/>
            <person name="Ventura M."/>
            <person name="Kronenberg Z."/>
            <person name="Murali S."/>
            <person name="Gordon D."/>
            <person name="Cantsilieris S."/>
            <person name="Munson K."/>
            <person name="Nelson B."/>
            <person name="Raja A."/>
            <person name="Underwood J."/>
            <person name="Diekhans M."/>
            <person name="Fiddes I."/>
            <person name="Haussler D."/>
            <person name="Eichler E."/>
        </authorList>
    </citation>
    <scope>NUCLEOTIDE SEQUENCE [LARGE SCALE GENOMIC DNA]</scope>
    <source>
        <strain evidence="2">Yerkes chimp pedigree #C0471</strain>
    </source>
</reference>
<dbReference type="AlphaFoldDB" id="A0A2J8KHX3"/>
<accession>A0A2J8KHX3</accession>
<protein>
    <submittedName>
        <fullName evidence="2">NR5A2 isoform 5</fullName>
    </submittedName>
</protein>
<feature type="compositionally biased region" description="Low complexity" evidence="1">
    <location>
        <begin position="58"/>
        <end position="74"/>
    </location>
</feature>
<dbReference type="Proteomes" id="UP000236370">
    <property type="component" value="Unassembled WGS sequence"/>
</dbReference>